<dbReference type="GO" id="GO:0004553">
    <property type="term" value="F:hydrolase activity, hydrolyzing O-glycosyl compounds"/>
    <property type="evidence" value="ECO:0007669"/>
    <property type="project" value="InterPro"/>
</dbReference>
<dbReference type="GO" id="GO:0005975">
    <property type="term" value="P:carbohydrate metabolic process"/>
    <property type="evidence" value="ECO:0007669"/>
    <property type="project" value="InterPro"/>
</dbReference>
<gene>
    <name evidence="3" type="ORF">ARMGADRAFT_676884</name>
</gene>
<dbReference type="InterPro" id="IPR031330">
    <property type="entry name" value="Gly_Hdrlase_35_cat"/>
</dbReference>
<dbReference type="SUPFAM" id="SSF51445">
    <property type="entry name" value="(Trans)glycosidases"/>
    <property type="match status" value="1"/>
</dbReference>
<proteinExistence type="inferred from homology"/>
<feature type="domain" description="Glycoside hydrolase 35 catalytic" evidence="2">
    <location>
        <begin position="3"/>
        <end position="100"/>
    </location>
</feature>
<sequence>MSLLNPSRGVVDFEGFRALKPLYEAALDAGVWIVLRPGPYINAETSAGGIAHWATSEVAGTLRTSALDWKEAWIDCILGITKETGPYQITEGGPVIAIQIGLLLVARRQLMINRYLR</sequence>
<organism evidence="3 4">
    <name type="scientific">Armillaria gallica</name>
    <name type="common">Bulbous honey fungus</name>
    <name type="synonym">Armillaria bulbosa</name>
    <dbReference type="NCBI Taxonomy" id="47427"/>
    <lineage>
        <taxon>Eukaryota</taxon>
        <taxon>Fungi</taxon>
        <taxon>Dikarya</taxon>
        <taxon>Basidiomycota</taxon>
        <taxon>Agaricomycotina</taxon>
        <taxon>Agaricomycetes</taxon>
        <taxon>Agaricomycetidae</taxon>
        <taxon>Agaricales</taxon>
        <taxon>Marasmiineae</taxon>
        <taxon>Physalacriaceae</taxon>
        <taxon>Armillaria</taxon>
    </lineage>
</organism>
<keyword evidence="3" id="KW-0378">Hydrolase</keyword>
<keyword evidence="4" id="KW-1185">Reference proteome</keyword>
<dbReference type="Gene3D" id="3.20.20.80">
    <property type="entry name" value="Glycosidases"/>
    <property type="match status" value="1"/>
</dbReference>
<reference evidence="4" key="1">
    <citation type="journal article" date="2017" name="Nat. Ecol. Evol.">
        <title>Genome expansion and lineage-specific genetic innovations in the forest pathogenic fungi Armillaria.</title>
        <authorList>
            <person name="Sipos G."/>
            <person name="Prasanna A.N."/>
            <person name="Walter M.C."/>
            <person name="O'Connor E."/>
            <person name="Balint B."/>
            <person name="Krizsan K."/>
            <person name="Kiss B."/>
            <person name="Hess J."/>
            <person name="Varga T."/>
            <person name="Slot J."/>
            <person name="Riley R."/>
            <person name="Boka B."/>
            <person name="Rigling D."/>
            <person name="Barry K."/>
            <person name="Lee J."/>
            <person name="Mihaltcheva S."/>
            <person name="LaButti K."/>
            <person name="Lipzen A."/>
            <person name="Waldron R."/>
            <person name="Moloney N.M."/>
            <person name="Sperisen C."/>
            <person name="Kredics L."/>
            <person name="Vagvoelgyi C."/>
            <person name="Patrignani A."/>
            <person name="Fitzpatrick D."/>
            <person name="Nagy I."/>
            <person name="Doyle S."/>
            <person name="Anderson J.B."/>
            <person name="Grigoriev I.V."/>
            <person name="Gueldener U."/>
            <person name="Muensterkoetter M."/>
            <person name="Nagy L.G."/>
        </authorList>
    </citation>
    <scope>NUCLEOTIDE SEQUENCE [LARGE SCALE GENOMIC DNA]</scope>
    <source>
        <strain evidence="4">Ar21-2</strain>
    </source>
</reference>
<dbReference type="InParanoid" id="A0A2H3CJF4"/>
<dbReference type="OrthoDB" id="1657402at2759"/>
<dbReference type="STRING" id="47427.A0A2H3CJF4"/>
<evidence type="ECO:0000313" key="3">
    <source>
        <dbReference type="EMBL" id="PBK83219.1"/>
    </source>
</evidence>
<dbReference type="Proteomes" id="UP000217790">
    <property type="component" value="Unassembled WGS sequence"/>
</dbReference>
<comment type="similarity">
    <text evidence="1">Belongs to the glycosyl hydrolase 35 family.</text>
</comment>
<dbReference type="InterPro" id="IPR001944">
    <property type="entry name" value="Glycoside_Hdrlase_35"/>
</dbReference>
<dbReference type="Pfam" id="PF01301">
    <property type="entry name" value="Glyco_hydro_35"/>
    <property type="match status" value="1"/>
</dbReference>
<evidence type="ECO:0000259" key="2">
    <source>
        <dbReference type="Pfam" id="PF01301"/>
    </source>
</evidence>
<name>A0A2H3CJF4_ARMGA</name>
<dbReference type="AlphaFoldDB" id="A0A2H3CJF4"/>
<evidence type="ECO:0000313" key="4">
    <source>
        <dbReference type="Proteomes" id="UP000217790"/>
    </source>
</evidence>
<dbReference type="PANTHER" id="PTHR23421">
    <property type="entry name" value="BETA-GALACTOSIDASE RELATED"/>
    <property type="match status" value="1"/>
</dbReference>
<evidence type="ECO:0000256" key="1">
    <source>
        <dbReference type="ARBA" id="ARBA00009809"/>
    </source>
</evidence>
<dbReference type="InterPro" id="IPR017853">
    <property type="entry name" value="GH"/>
</dbReference>
<dbReference type="EMBL" id="KZ293708">
    <property type="protein sequence ID" value="PBK83219.1"/>
    <property type="molecule type" value="Genomic_DNA"/>
</dbReference>
<accession>A0A2H3CJF4</accession>
<protein>
    <submittedName>
        <fullName evidence="3">Glycoside hydrolase</fullName>
    </submittedName>
</protein>